<name>A0A2N6SCY2_9BACL</name>
<dbReference type="RefSeq" id="WP_065377643.1">
    <property type="nucleotide sequence ID" value="NZ_CAUUSG010000022.1"/>
</dbReference>
<organism evidence="1 2">
    <name type="scientific">Gemella sanguinis</name>
    <dbReference type="NCBI Taxonomy" id="84135"/>
    <lineage>
        <taxon>Bacteria</taxon>
        <taxon>Bacillati</taxon>
        <taxon>Bacillota</taxon>
        <taxon>Bacilli</taxon>
        <taxon>Bacillales</taxon>
        <taxon>Gemellaceae</taxon>
        <taxon>Gemella</taxon>
    </lineage>
</organism>
<dbReference type="InterPro" id="IPR015315">
    <property type="entry name" value="DUF1963"/>
</dbReference>
<dbReference type="SUPFAM" id="SSF103032">
    <property type="entry name" value="Hypothetical protein YwqG"/>
    <property type="match status" value="1"/>
</dbReference>
<dbReference type="OrthoDB" id="57088at2"/>
<dbReference type="AlphaFoldDB" id="A0A2N6SCY2"/>
<dbReference type="Proteomes" id="UP000235670">
    <property type="component" value="Unassembled WGS sequence"/>
</dbReference>
<dbReference type="Pfam" id="PF09234">
    <property type="entry name" value="DUF1963"/>
    <property type="match status" value="1"/>
</dbReference>
<proteinExistence type="predicted"/>
<dbReference type="Gene3D" id="2.30.320.10">
    <property type="entry name" value="YwqG-like"/>
    <property type="match status" value="1"/>
</dbReference>
<protein>
    <submittedName>
        <fullName evidence="1">DUF1963 domain-containing protein</fullName>
    </submittedName>
</protein>
<reference evidence="1 2" key="1">
    <citation type="submission" date="2017-09" db="EMBL/GenBank/DDBJ databases">
        <title>Bacterial strain isolated from the female urinary microbiota.</title>
        <authorList>
            <person name="Thomas-White K."/>
            <person name="Kumar N."/>
            <person name="Forster S."/>
            <person name="Putonti C."/>
            <person name="Lawley T."/>
            <person name="Wolfe A.J."/>
        </authorList>
    </citation>
    <scope>NUCLEOTIDE SEQUENCE [LARGE SCALE GENOMIC DNA]</scope>
    <source>
        <strain evidence="1 2">UMB0186</strain>
    </source>
</reference>
<dbReference type="PANTHER" id="PTHR36436">
    <property type="entry name" value="SLL5081 PROTEIN"/>
    <property type="match status" value="1"/>
</dbReference>
<dbReference type="InterPro" id="IPR035948">
    <property type="entry name" value="YwqG-like_sf"/>
</dbReference>
<gene>
    <name evidence="1" type="ORF">CJ218_08055</name>
</gene>
<sequence>MVTEEMISKAIEKVKGDTITDKHIKITVVGEDPTLSIFDSKFGGIPYLPQDAKVPVDSEGVQLGLLAQINCSDLPENDLYPKTGLVQFWIGRDDLMGLDEEEGSKVIYYPELDRMVTEMDVLEKYKLFDEDDRDEYSPFEPANNTLKIAFEEKPVSITAVDYRFEEIFCNAINELYPEANVTDMWTDIDDFLLDKVFNEFSNEGHSIGGYPLFIQEDPRQYDEEKEEYNVMLLQVDSEFVEGERRYLIIWGDCGIANFFIREKDLKAQDFSNILYNWDCS</sequence>
<accession>A0A2N6SCY2</accession>
<dbReference type="EMBL" id="PNGT01000010">
    <property type="protein sequence ID" value="PMC51781.1"/>
    <property type="molecule type" value="Genomic_DNA"/>
</dbReference>
<dbReference type="STRING" id="84135.GCA_001052115_01308"/>
<dbReference type="PANTHER" id="PTHR36436:SF6">
    <property type="entry name" value="SLL5081 PROTEIN"/>
    <property type="match status" value="1"/>
</dbReference>
<evidence type="ECO:0000313" key="2">
    <source>
        <dbReference type="Proteomes" id="UP000235670"/>
    </source>
</evidence>
<comment type="caution">
    <text evidence="1">The sequence shown here is derived from an EMBL/GenBank/DDBJ whole genome shotgun (WGS) entry which is preliminary data.</text>
</comment>
<evidence type="ECO:0000313" key="1">
    <source>
        <dbReference type="EMBL" id="PMC51781.1"/>
    </source>
</evidence>